<dbReference type="InterPro" id="IPR050744">
    <property type="entry name" value="AI-2_Isomerase_LsrG"/>
</dbReference>
<dbReference type="PANTHER" id="PTHR33336">
    <property type="entry name" value="QUINOL MONOOXYGENASE YGIN-RELATED"/>
    <property type="match status" value="1"/>
</dbReference>
<comment type="caution">
    <text evidence="2">The sequence shown here is derived from an EMBL/GenBank/DDBJ whole genome shotgun (WGS) entry which is preliminary data.</text>
</comment>
<name>A0A0M9GCX4_9PSED</name>
<dbReference type="InterPro" id="IPR011008">
    <property type="entry name" value="Dimeric_a/b-barrel"/>
</dbReference>
<dbReference type="GO" id="GO:0016491">
    <property type="term" value="F:oxidoreductase activity"/>
    <property type="evidence" value="ECO:0007669"/>
    <property type="project" value="TreeGrafter"/>
</dbReference>
<dbReference type="PROSITE" id="PS51725">
    <property type="entry name" value="ABM"/>
    <property type="match status" value="1"/>
</dbReference>
<feature type="domain" description="ABM" evidence="1">
    <location>
        <begin position="5"/>
        <end position="96"/>
    </location>
</feature>
<dbReference type="SUPFAM" id="SSF54909">
    <property type="entry name" value="Dimeric alpha+beta barrel"/>
    <property type="match status" value="1"/>
</dbReference>
<dbReference type="STRING" id="50340.PF66_05559"/>
<dbReference type="AlphaFoldDB" id="A0A0M9GCX4"/>
<sequence length="99" mass="10988">MNHAIRVVAILQAKPGKAAELEAVLKAAVVPSRQEACCHEYTLHVDRENPGRFVFIETWSDMDAIERHRVTQHYGIMGAAAADLVQDKQVLLLNEVPGQ</sequence>
<organism evidence="2 3">
    <name type="scientific">Pseudomonas asplenii</name>
    <dbReference type="NCBI Taxonomy" id="53407"/>
    <lineage>
        <taxon>Bacteria</taxon>
        <taxon>Pseudomonadati</taxon>
        <taxon>Pseudomonadota</taxon>
        <taxon>Gammaproteobacteria</taxon>
        <taxon>Pseudomonadales</taxon>
        <taxon>Pseudomonadaceae</taxon>
        <taxon>Pseudomonas</taxon>
    </lineage>
</organism>
<proteinExistence type="predicted"/>
<evidence type="ECO:0000313" key="2">
    <source>
        <dbReference type="EMBL" id="KPA87982.1"/>
    </source>
</evidence>
<reference evidence="2 3" key="1">
    <citation type="journal article" date="2015" name="PLoS ONE">
        <title>Rice-Infecting Pseudomonas Genomes Are Highly Accessorized and Harbor Multiple Putative Virulence Mechanisms to Cause Sheath Brown Rot.</title>
        <authorList>
            <person name="Quibod I.L."/>
            <person name="Grande G."/>
            <person name="Oreiro E.G."/>
            <person name="Borja F.N."/>
            <person name="Dossa G.S."/>
            <person name="Mauleon R."/>
            <person name="Cruz C.V."/>
            <person name="Oliva R."/>
        </authorList>
    </citation>
    <scope>NUCLEOTIDE SEQUENCE [LARGE SCALE GENOMIC DNA]</scope>
    <source>
        <strain evidence="2 3">IRRI 6609</strain>
    </source>
</reference>
<dbReference type="PANTHER" id="PTHR33336:SF3">
    <property type="entry name" value="ABM DOMAIN-CONTAINING PROTEIN"/>
    <property type="match status" value="1"/>
</dbReference>
<evidence type="ECO:0000313" key="3">
    <source>
        <dbReference type="Proteomes" id="UP000037931"/>
    </source>
</evidence>
<keyword evidence="3" id="KW-1185">Reference proteome</keyword>
<dbReference type="InterPro" id="IPR007138">
    <property type="entry name" value="ABM_dom"/>
</dbReference>
<dbReference type="Pfam" id="PF03992">
    <property type="entry name" value="ABM"/>
    <property type="match status" value="1"/>
</dbReference>
<dbReference type="EMBL" id="JSYZ01000025">
    <property type="protein sequence ID" value="KPA87982.1"/>
    <property type="molecule type" value="Genomic_DNA"/>
</dbReference>
<gene>
    <name evidence="2" type="ORF">PF66_05559</name>
</gene>
<dbReference type="RefSeq" id="WP_054064380.1">
    <property type="nucleotide sequence ID" value="NZ_JAQMZR010000050.1"/>
</dbReference>
<evidence type="ECO:0000259" key="1">
    <source>
        <dbReference type="PROSITE" id="PS51725"/>
    </source>
</evidence>
<protein>
    <recommendedName>
        <fullName evidence="1">ABM domain-containing protein</fullName>
    </recommendedName>
</protein>
<dbReference type="PATRIC" id="fig|50340.43.peg.3274"/>
<dbReference type="Gene3D" id="3.30.70.100">
    <property type="match status" value="1"/>
</dbReference>
<accession>A0A0M9GCX4</accession>
<dbReference type="GO" id="GO:0005829">
    <property type="term" value="C:cytosol"/>
    <property type="evidence" value="ECO:0007669"/>
    <property type="project" value="TreeGrafter"/>
</dbReference>
<dbReference type="OrthoDB" id="9812192at2"/>
<dbReference type="Proteomes" id="UP000037931">
    <property type="component" value="Unassembled WGS sequence"/>
</dbReference>